<dbReference type="SUPFAM" id="SSF74788">
    <property type="entry name" value="Cullin repeat-like"/>
    <property type="match status" value="1"/>
</dbReference>
<proteinExistence type="inferred from homology"/>
<keyword evidence="4" id="KW-1185">Reference proteome</keyword>
<accession>A0A4Y2AU03</accession>
<gene>
    <name evidence="3" type="ORF">AVEN_263689_1</name>
</gene>
<dbReference type="EMBL" id="BGPR01000029">
    <property type="protein sequence ID" value="GBL82606.1"/>
    <property type="molecule type" value="Genomic_DNA"/>
</dbReference>
<dbReference type="Pfam" id="PF00888">
    <property type="entry name" value="Cullin"/>
    <property type="match status" value="1"/>
</dbReference>
<evidence type="ECO:0000259" key="2">
    <source>
        <dbReference type="Pfam" id="PF00888"/>
    </source>
</evidence>
<comment type="similarity">
    <text evidence="1">Belongs to the cullin family.</text>
</comment>
<organism evidence="3 4">
    <name type="scientific">Araneus ventricosus</name>
    <name type="common">Orbweaver spider</name>
    <name type="synonym">Epeira ventricosa</name>
    <dbReference type="NCBI Taxonomy" id="182803"/>
    <lineage>
        <taxon>Eukaryota</taxon>
        <taxon>Metazoa</taxon>
        <taxon>Ecdysozoa</taxon>
        <taxon>Arthropoda</taxon>
        <taxon>Chelicerata</taxon>
        <taxon>Arachnida</taxon>
        <taxon>Araneae</taxon>
        <taxon>Araneomorphae</taxon>
        <taxon>Entelegynae</taxon>
        <taxon>Araneoidea</taxon>
        <taxon>Araneidae</taxon>
        <taxon>Araneus</taxon>
    </lineage>
</organism>
<sequence>MTSTLFLKSIPKKLVIRNFEKPTLPENYIAEASEKLKNAIIAIQASEYVHTSQEELYNAVENLCSHQMAKILYINLQSLIETHIQKNLKPLLKYPF</sequence>
<feature type="domain" description="Cullin N-terminal" evidence="2">
    <location>
        <begin position="34"/>
        <end position="93"/>
    </location>
</feature>
<evidence type="ECO:0000313" key="4">
    <source>
        <dbReference type="Proteomes" id="UP000499080"/>
    </source>
</evidence>
<dbReference type="Proteomes" id="UP000499080">
    <property type="component" value="Unassembled WGS sequence"/>
</dbReference>
<comment type="caution">
    <text evidence="3">The sequence shown here is derived from an EMBL/GenBank/DDBJ whole genome shotgun (WGS) entry which is preliminary data.</text>
</comment>
<evidence type="ECO:0000256" key="1">
    <source>
        <dbReference type="ARBA" id="ARBA00006019"/>
    </source>
</evidence>
<dbReference type="Gene3D" id="1.20.1310.10">
    <property type="entry name" value="Cullin Repeats"/>
    <property type="match status" value="1"/>
</dbReference>
<dbReference type="OrthoDB" id="27073at2759"/>
<dbReference type="InterPro" id="IPR001373">
    <property type="entry name" value="Cullin_N"/>
</dbReference>
<evidence type="ECO:0000313" key="3">
    <source>
        <dbReference type="EMBL" id="GBL82606.1"/>
    </source>
</evidence>
<name>A0A4Y2AU03_ARAVE</name>
<dbReference type="GO" id="GO:0031625">
    <property type="term" value="F:ubiquitin protein ligase binding"/>
    <property type="evidence" value="ECO:0007669"/>
    <property type="project" value="InterPro"/>
</dbReference>
<reference evidence="3 4" key="1">
    <citation type="journal article" date="2019" name="Sci. Rep.">
        <title>Orb-weaving spider Araneus ventricosus genome elucidates the spidroin gene catalogue.</title>
        <authorList>
            <person name="Kono N."/>
            <person name="Nakamura H."/>
            <person name="Ohtoshi R."/>
            <person name="Moran D.A.P."/>
            <person name="Shinohara A."/>
            <person name="Yoshida Y."/>
            <person name="Fujiwara M."/>
            <person name="Mori M."/>
            <person name="Tomita M."/>
            <person name="Arakawa K."/>
        </authorList>
    </citation>
    <scope>NUCLEOTIDE SEQUENCE [LARGE SCALE GENOMIC DNA]</scope>
</reference>
<protein>
    <recommendedName>
        <fullName evidence="2">Cullin N-terminal domain-containing protein</fullName>
    </recommendedName>
</protein>
<dbReference type="AlphaFoldDB" id="A0A4Y2AU03"/>
<dbReference type="InterPro" id="IPR016159">
    <property type="entry name" value="Cullin_repeat-like_dom_sf"/>
</dbReference>
<dbReference type="GO" id="GO:0006511">
    <property type="term" value="P:ubiquitin-dependent protein catabolic process"/>
    <property type="evidence" value="ECO:0007669"/>
    <property type="project" value="InterPro"/>
</dbReference>